<keyword evidence="2" id="KW-0732">Signal</keyword>
<reference evidence="3 4" key="1">
    <citation type="journal article" date="2019" name="Genome Biol. Evol.">
        <title>Whole-Genome Sequencing of the Giant Devil Catfish, Bagarius yarrelli.</title>
        <authorList>
            <person name="Jiang W."/>
            <person name="Lv Y."/>
            <person name="Cheng L."/>
            <person name="Yang K."/>
            <person name="Chao B."/>
            <person name="Wang X."/>
            <person name="Li Y."/>
            <person name="Pan X."/>
            <person name="You X."/>
            <person name="Zhang Y."/>
            <person name="Yang J."/>
            <person name="Li J."/>
            <person name="Zhang X."/>
            <person name="Liu S."/>
            <person name="Sun C."/>
            <person name="Yang J."/>
            <person name="Shi Q."/>
        </authorList>
    </citation>
    <scope>NUCLEOTIDE SEQUENCE [LARGE SCALE GENOMIC DNA]</scope>
    <source>
        <strain evidence="3">JWS20170419001</strain>
        <tissue evidence="3">Muscle</tissue>
    </source>
</reference>
<protein>
    <submittedName>
        <fullName evidence="3">N(4)-(Beta-N-acetylglucosaminyl)-L-asparaginase</fullName>
    </submittedName>
</protein>
<dbReference type="PANTHER" id="PTHR10188">
    <property type="entry name" value="L-ASPARAGINASE"/>
    <property type="match status" value="1"/>
</dbReference>
<dbReference type="SUPFAM" id="SSF56235">
    <property type="entry name" value="N-terminal nucleophile aminohydrolases (Ntn hydrolases)"/>
    <property type="match status" value="1"/>
</dbReference>
<evidence type="ECO:0000256" key="1">
    <source>
        <dbReference type="ARBA" id="ARBA00010872"/>
    </source>
</evidence>
<feature type="chain" id="PRO_5021911069" evidence="2">
    <location>
        <begin position="19"/>
        <end position="222"/>
    </location>
</feature>
<keyword evidence="4" id="KW-1185">Reference proteome</keyword>
<dbReference type="InterPro" id="IPR000246">
    <property type="entry name" value="Peptidase_T2"/>
</dbReference>
<dbReference type="Pfam" id="PF01112">
    <property type="entry name" value="Asparaginase_2"/>
    <property type="match status" value="2"/>
</dbReference>
<accession>A0A556U8W6</accession>
<dbReference type="GO" id="GO:0005764">
    <property type="term" value="C:lysosome"/>
    <property type="evidence" value="ECO:0007669"/>
    <property type="project" value="TreeGrafter"/>
</dbReference>
<evidence type="ECO:0000313" key="3">
    <source>
        <dbReference type="EMBL" id="TSO15235.1"/>
    </source>
</evidence>
<proteinExistence type="inferred from homology"/>
<feature type="signal peptide" evidence="2">
    <location>
        <begin position="1"/>
        <end position="18"/>
    </location>
</feature>
<dbReference type="InterPro" id="IPR029055">
    <property type="entry name" value="Ntn_hydrolases_N"/>
</dbReference>
<dbReference type="GO" id="GO:0003948">
    <property type="term" value="F:N4-(beta-N-acetylglucosaminyl)-L-asparaginase activity"/>
    <property type="evidence" value="ECO:0007669"/>
    <property type="project" value="TreeGrafter"/>
</dbReference>
<dbReference type="OrthoDB" id="188713at2759"/>
<organism evidence="3 4">
    <name type="scientific">Bagarius yarrelli</name>
    <name type="common">Goonch</name>
    <name type="synonym">Bagrus yarrelli</name>
    <dbReference type="NCBI Taxonomy" id="175774"/>
    <lineage>
        <taxon>Eukaryota</taxon>
        <taxon>Metazoa</taxon>
        <taxon>Chordata</taxon>
        <taxon>Craniata</taxon>
        <taxon>Vertebrata</taxon>
        <taxon>Euteleostomi</taxon>
        <taxon>Actinopterygii</taxon>
        <taxon>Neopterygii</taxon>
        <taxon>Teleostei</taxon>
        <taxon>Ostariophysi</taxon>
        <taxon>Siluriformes</taxon>
        <taxon>Sisoridae</taxon>
        <taxon>Sisorinae</taxon>
        <taxon>Bagarius</taxon>
    </lineage>
</organism>
<dbReference type="EMBL" id="VCAZ01000064">
    <property type="protein sequence ID" value="TSO15235.1"/>
    <property type="molecule type" value="Genomic_DNA"/>
</dbReference>
<sequence>MIQTVLFLFIIFCLPTLGVVLPLVINTWDFENATVTAWHSLQAGASPLDAVQRGCAVCEEEQCDGSVGFGGHPDETGETTLDALIMNGDTMEVGAVGDLRRVKNAVGVARAVMEHTYHTLRVGDSPIAGAGAYADSLVGGAAATGDGDIMMRFLPSFLAVELMRSGATPTTACQTAIYRIKKFYPEVFGAIICANSTGGFGEFNTINVVIIVKTTGIPEILS</sequence>
<dbReference type="PANTHER" id="PTHR10188:SF6">
    <property type="entry name" value="N(4)-(BETA-N-ACETYLGLUCOSAMINYL)-L-ASPARAGINASE"/>
    <property type="match status" value="1"/>
</dbReference>
<comment type="similarity">
    <text evidence="1">Belongs to the Ntn-hydrolase family.</text>
</comment>
<name>A0A556U8W6_BAGYA</name>
<gene>
    <name evidence="3" type="ORF">Baya_9881</name>
</gene>
<dbReference type="Gene3D" id="3.60.20.30">
    <property type="entry name" value="(Glycosyl)asparaginase"/>
    <property type="match status" value="1"/>
</dbReference>
<evidence type="ECO:0000313" key="4">
    <source>
        <dbReference type="Proteomes" id="UP000319801"/>
    </source>
</evidence>
<evidence type="ECO:0000256" key="2">
    <source>
        <dbReference type="SAM" id="SignalP"/>
    </source>
</evidence>
<dbReference type="AlphaFoldDB" id="A0A556U8W6"/>
<dbReference type="Proteomes" id="UP000319801">
    <property type="component" value="Unassembled WGS sequence"/>
</dbReference>
<comment type="caution">
    <text evidence="3">The sequence shown here is derived from an EMBL/GenBank/DDBJ whole genome shotgun (WGS) entry which is preliminary data.</text>
</comment>